<evidence type="ECO:0000259" key="1">
    <source>
        <dbReference type="PROSITE" id="PS51186"/>
    </source>
</evidence>
<dbReference type="STRING" id="1670800.BSQ44_05020"/>
<dbReference type="InterPro" id="IPR016181">
    <property type="entry name" value="Acyl_CoA_acyltransferase"/>
</dbReference>
<feature type="domain" description="N-acetyltransferase" evidence="1">
    <location>
        <begin position="4"/>
        <end position="153"/>
    </location>
</feature>
<dbReference type="GO" id="GO:0016747">
    <property type="term" value="F:acyltransferase activity, transferring groups other than amino-acyl groups"/>
    <property type="evidence" value="ECO:0007669"/>
    <property type="project" value="InterPro"/>
</dbReference>
<name>A0A1L3SN79_9HYPH</name>
<keyword evidence="2" id="KW-0808">Transferase</keyword>
<dbReference type="Pfam" id="PF13527">
    <property type="entry name" value="Acetyltransf_9"/>
    <property type="match status" value="1"/>
</dbReference>
<dbReference type="RefSeq" id="WP_072602220.1">
    <property type="nucleotide sequence ID" value="NZ_CP018171.1"/>
</dbReference>
<dbReference type="AlphaFoldDB" id="A0A1L3SN79"/>
<dbReference type="Gene3D" id="3.40.630.30">
    <property type="match status" value="1"/>
</dbReference>
<dbReference type="Proteomes" id="UP000182840">
    <property type="component" value="Chromosome"/>
</dbReference>
<proteinExistence type="predicted"/>
<dbReference type="CDD" id="cd04301">
    <property type="entry name" value="NAT_SF"/>
    <property type="match status" value="1"/>
</dbReference>
<dbReference type="SUPFAM" id="SSF55729">
    <property type="entry name" value="Acyl-CoA N-acyltransferases (Nat)"/>
    <property type="match status" value="1"/>
</dbReference>
<accession>A0A1L3SN79</accession>
<dbReference type="InterPro" id="IPR050276">
    <property type="entry name" value="MshD_Acetyltransferase"/>
</dbReference>
<evidence type="ECO:0000313" key="3">
    <source>
        <dbReference type="Proteomes" id="UP000182840"/>
    </source>
</evidence>
<evidence type="ECO:0000313" key="2">
    <source>
        <dbReference type="EMBL" id="APH70811.1"/>
    </source>
</evidence>
<organism evidence="2 3">
    <name type="scientific">Aquibium oceanicum</name>
    <dbReference type="NCBI Taxonomy" id="1670800"/>
    <lineage>
        <taxon>Bacteria</taxon>
        <taxon>Pseudomonadati</taxon>
        <taxon>Pseudomonadota</taxon>
        <taxon>Alphaproteobacteria</taxon>
        <taxon>Hyphomicrobiales</taxon>
        <taxon>Phyllobacteriaceae</taxon>
        <taxon>Aquibium</taxon>
    </lineage>
</organism>
<dbReference type="PROSITE" id="PS51186">
    <property type="entry name" value="GNAT"/>
    <property type="match status" value="1"/>
</dbReference>
<sequence>MSAFVIRPAQPEDRAAIRAVEERAFGQADEADLVERLLADGDVVLELVAERDGDVRGHVLFSRLRVVREGREVPAVALAPVAVDPDHQREGIGTELVREGHLRLMANHETLSVVLGDPEYYARFGYTHERAAAFECDYQCDALQAIAFADDAPAGGRLVYPRAFGGM</sequence>
<dbReference type="PANTHER" id="PTHR43617:SF2">
    <property type="entry name" value="UPF0039 PROTEIN SLL0451"/>
    <property type="match status" value="1"/>
</dbReference>
<dbReference type="KEGG" id="meso:BSQ44_05020"/>
<dbReference type="InterPro" id="IPR000182">
    <property type="entry name" value="GNAT_dom"/>
</dbReference>
<reference evidence="3" key="1">
    <citation type="submission" date="2016-11" db="EMBL/GenBank/DDBJ databases">
        <title>Mesorhizobium oceanicum sp. nov., isolated from deep seawater in South China Sea.</title>
        <authorList>
            <person name="Fu G.-Y."/>
        </authorList>
    </citation>
    <scope>NUCLEOTIDE SEQUENCE [LARGE SCALE GENOMIC DNA]</scope>
    <source>
        <strain evidence="3">B7</strain>
    </source>
</reference>
<dbReference type="PANTHER" id="PTHR43617">
    <property type="entry name" value="L-AMINO ACID N-ACETYLTRANSFERASE"/>
    <property type="match status" value="1"/>
</dbReference>
<dbReference type="OrthoDB" id="9797178at2"/>
<dbReference type="EMBL" id="CP018171">
    <property type="protein sequence ID" value="APH70811.1"/>
    <property type="molecule type" value="Genomic_DNA"/>
</dbReference>
<protein>
    <submittedName>
        <fullName evidence="2">GNAT family N-acetyltransferase</fullName>
    </submittedName>
</protein>
<keyword evidence="3" id="KW-1185">Reference proteome</keyword>
<gene>
    <name evidence="2" type="ORF">BSQ44_05020</name>
</gene>